<keyword evidence="4" id="KW-1185">Reference proteome</keyword>
<keyword evidence="1" id="KW-1133">Transmembrane helix</keyword>
<feature type="transmembrane region" description="Helical" evidence="1">
    <location>
        <begin position="189"/>
        <end position="208"/>
    </location>
</feature>
<dbReference type="Proteomes" id="UP001597252">
    <property type="component" value="Unassembled WGS sequence"/>
</dbReference>
<dbReference type="PANTHER" id="PTHR14969">
    <property type="entry name" value="SPHINGOSINE-1-PHOSPHATE PHOSPHOHYDROLASE"/>
    <property type="match status" value="1"/>
</dbReference>
<reference evidence="4" key="1">
    <citation type="journal article" date="2019" name="Int. J. Syst. Evol. Microbiol.">
        <title>The Global Catalogue of Microorganisms (GCM) 10K type strain sequencing project: providing services to taxonomists for standard genome sequencing and annotation.</title>
        <authorList>
            <consortium name="The Broad Institute Genomics Platform"/>
            <consortium name="The Broad Institute Genome Sequencing Center for Infectious Disease"/>
            <person name="Wu L."/>
            <person name="Ma J."/>
        </authorList>
    </citation>
    <scope>NUCLEOTIDE SEQUENCE [LARGE SCALE GENOMIC DNA]</scope>
    <source>
        <strain evidence="4">CCM 8903</strain>
    </source>
</reference>
<feature type="transmembrane region" description="Helical" evidence="1">
    <location>
        <begin position="87"/>
        <end position="104"/>
    </location>
</feature>
<feature type="transmembrane region" description="Helical" evidence="1">
    <location>
        <begin position="162"/>
        <end position="183"/>
    </location>
</feature>
<dbReference type="EMBL" id="JBHTON010000004">
    <property type="protein sequence ID" value="MFD1484039.1"/>
    <property type="molecule type" value="Genomic_DNA"/>
</dbReference>
<proteinExistence type="predicted"/>
<keyword evidence="1" id="KW-0812">Transmembrane</keyword>
<dbReference type="RefSeq" id="WP_125749713.1">
    <property type="nucleotide sequence ID" value="NZ_JBHTON010000004.1"/>
</dbReference>
<evidence type="ECO:0000259" key="2">
    <source>
        <dbReference type="SMART" id="SM00014"/>
    </source>
</evidence>
<dbReference type="PANTHER" id="PTHR14969:SF13">
    <property type="entry name" value="AT30094P"/>
    <property type="match status" value="1"/>
</dbReference>
<dbReference type="InterPro" id="IPR000326">
    <property type="entry name" value="PAP2/HPO"/>
</dbReference>
<keyword evidence="1" id="KW-0472">Membrane</keyword>
<dbReference type="Gene3D" id="1.20.144.10">
    <property type="entry name" value="Phosphatidic acid phosphatase type 2/haloperoxidase"/>
    <property type="match status" value="2"/>
</dbReference>
<evidence type="ECO:0000313" key="4">
    <source>
        <dbReference type="Proteomes" id="UP001597252"/>
    </source>
</evidence>
<dbReference type="CDD" id="cd03392">
    <property type="entry name" value="PAP2_like_2"/>
    <property type="match status" value="1"/>
</dbReference>
<sequence>MSRPKLPLIVAVGAWLASLPLIIGVATKAPWVHAFDQPVINAVTAWRPAELTHFLLVITASGNPASVVGLAAVFAFALIYSRRRHQAAFVGINVAGLSAVNHLLKQWLQRPRPFIADPTITPLTAAGGFSFPSGHASGAMLLYGSLILLTTLWSWPPKRRWLTRLLAGLMILLIGYSRIYVQVHYPSDVLAGYLTALGSLCLLWWLAYPQLAAEQHQLTQDVLLQK</sequence>
<name>A0ABW4E5E8_9LACO</name>
<feature type="domain" description="Phosphatidic acid phosphatase type 2/haloperoxidase" evidence="2">
    <location>
        <begin position="87"/>
        <end position="204"/>
    </location>
</feature>
<accession>A0ABW4E5E8</accession>
<protein>
    <submittedName>
        <fullName evidence="3">Phosphatase PAP2 family protein</fullName>
    </submittedName>
</protein>
<evidence type="ECO:0000256" key="1">
    <source>
        <dbReference type="SAM" id="Phobius"/>
    </source>
</evidence>
<gene>
    <name evidence="3" type="ORF">ACFQ5J_02085</name>
</gene>
<evidence type="ECO:0000313" key="3">
    <source>
        <dbReference type="EMBL" id="MFD1484039.1"/>
    </source>
</evidence>
<comment type="caution">
    <text evidence="3">The sequence shown here is derived from an EMBL/GenBank/DDBJ whole genome shotgun (WGS) entry which is preliminary data.</text>
</comment>
<dbReference type="InterPro" id="IPR036938">
    <property type="entry name" value="PAP2/HPO_sf"/>
</dbReference>
<dbReference type="Pfam" id="PF01569">
    <property type="entry name" value="PAP2"/>
    <property type="match status" value="1"/>
</dbReference>
<feature type="transmembrane region" description="Helical" evidence="1">
    <location>
        <begin position="136"/>
        <end position="155"/>
    </location>
</feature>
<organism evidence="3 4">
    <name type="scientific">Lacticaseibacillus baoqingensis</name>
    <dbReference type="NCBI Taxonomy" id="2486013"/>
    <lineage>
        <taxon>Bacteria</taxon>
        <taxon>Bacillati</taxon>
        <taxon>Bacillota</taxon>
        <taxon>Bacilli</taxon>
        <taxon>Lactobacillales</taxon>
        <taxon>Lactobacillaceae</taxon>
        <taxon>Lacticaseibacillus</taxon>
    </lineage>
</organism>
<dbReference type="SUPFAM" id="SSF48317">
    <property type="entry name" value="Acid phosphatase/Vanadium-dependent haloperoxidase"/>
    <property type="match status" value="1"/>
</dbReference>
<dbReference type="SMART" id="SM00014">
    <property type="entry name" value="acidPPc"/>
    <property type="match status" value="1"/>
</dbReference>
<feature type="transmembrane region" description="Helical" evidence="1">
    <location>
        <begin position="54"/>
        <end position="80"/>
    </location>
</feature>